<accession>A0AAN9QRC2</accession>
<sequence length="106" mass="12306">MFLVNDIQKSGCRLIDACVRDVLSVTSDIQIHRKKESTVSKFFFVSLHIFSSQNHFFSSHLKFSFSTFFFHLLVTVALFEACEEERVTFQFLKIQGTEEFINASLI</sequence>
<proteinExistence type="predicted"/>
<dbReference type="Proteomes" id="UP001374584">
    <property type="component" value="Unassembled WGS sequence"/>
</dbReference>
<dbReference type="AlphaFoldDB" id="A0AAN9QRC2"/>
<gene>
    <name evidence="1" type="ORF">VNO80_21920</name>
</gene>
<comment type="caution">
    <text evidence="1">The sequence shown here is derived from an EMBL/GenBank/DDBJ whole genome shotgun (WGS) entry which is preliminary data.</text>
</comment>
<keyword evidence="2" id="KW-1185">Reference proteome</keyword>
<evidence type="ECO:0000313" key="1">
    <source>
        <dbReference type="EMBL" id="KAK7347390.1"/>
    </source>
</evidence>
<name>A0AAN9QRC2_PHACN</name>
<organism evidence="1 2">
    <name type="scientific">Phaseolus coccineus</name>
    <name type="common">Scarlet runner bean</name>
    <name type="synonym">Phaseolus multiflorus</name>
    <dbReference type="NCBI Taxonomy" id="3886"/>
    <lineage>
        <taxon>Eukaryota</taxon>
        <taxon>Viridiplantae</taxon>
        <taxon>Streptophyta</taxon>
        <taxon>Embryophyta</taxon>
        <taxon>Tracheophyta</taxon>
        <taxon>Spermatophyta</taxon>
        <taxon>Magnoliopsida</taxon>
        <taxon>eudicotyledons</taxon>
        <taxon>Gunneridae</taxon>
        <taxon>Pentapetalae</taxon>
        <taxon>rosids</taxon>
        <taxon>fabids</taxon>
        <taxon>Fabales</taxon>
        <taxon>Fabaceae</taxon>
        <taxon>Papilionoideae</taxon>
        <taxon>50 kb inversion clade</taxon>
        <taxon>NPAAA clade</taxon>
        <taxon>indigoferoid/millettioid clade</taxon>
        <taxon>Phaseoleae</taxon>
        <taxon>Phaseolus</taxon>
    </lineage>
</organism>
<dbReference type="EMBL" id="JAYMYR010000008">
    <property type="protein sequence ID" value="KAK7347390.1"/>
    <property type="molecule type" value="Genomic_DNA"/>
</dbReference>
<protein>
    <submittedName>
        <fullName evidence="1">Uncharacterized protein</fullName>
    </submittedName>
</protein>
<reference evidence="1 2" key="1">
    <citation type="submission" date="2024-01" db="EMBL/GenBank/DDBJ databases">
        <title>The genomes of 5 underutilized Papilionoideae crops provide insights into root nodulation and disease resistanc.</title>
        <authorList>
            <person name="Jiang F."/>
        </authorList>
    </citation>
    <scope>NUCLEOTIDE SEQUENCE [LARGE SCALE GENOMIC DNA]</scope>
    <source>
        <strain evidence="1">JINMINGXINNONG_FW02</strain>
        <tissue evidence="1">Leaves</tissue>
    </source>
</reference>
<evidence type="ECO:0000313" key="2">
    <source>
        <dbReference type="Proteomes" id="UP001374584"/>
    </source>
</evidence>